<reference evidence="3 4" key="1">
    <citation type="submission" date="2016-10" db="EMBL/GenBank/DDBJ databases">
        <authorList>
            <person name="de Groot N.N."/>
        </authorList>
    </citation>
    <scope>NUCLEOTIDE SEQUENCE [LARGE SCALE GENOMIC DNA]</scope>
    <source>
        <strain evidence="3 4">MON 2.2</strain>
    </source>
</reference>
<dbReference type="SMART" id="SM00867">
    <property type="entry name" value="YceI"/>
    <property type="match status" value="1"/>
</dbReference>
<dbReference type="InterPro" id="IPR007372">
    <property type="entry name" value="Lipid/polyisoprenoid-bd_YceI"/>
</dbReference>
<keyword evidence="4" id="KW-1185">Reference proteome</keyword>
<dbReference type="OrthoDB" id="9811006at2"/>
<dbReference type="STRING" id="675864.SAMN04489747_4066"/>
<sequence>MSTQTLTTATWQLDPAHSEVAFTVRHLMSKVRGTFDEYTGTITTPSEDPTAASVTAEIKLASVNTRNAQRDGHLRSADLFDATNDATMTFVSTGITGSGTDYEIAGDLTINGVTKPVVLDAELLGVDVDAYGATRLGVEARTSISRKEFGFDFNVPLEGDKLLIGDKVDITLTIEAVQA</sequence>
<evidence type="ECO:0000313" key="4">
    <source>
        <dbReference type="Proteomes" id="UP000198546"/>
    </source>
</evidence>
<dbReference type="InterPro" id="IPR036761">
    <property type="entry name" value="TTHA0802/YceI-like_sf"/>
</dbReference>
<dbReference type="Pfam" id="PF04264">
    <property type="entry name" value="YceI"/>
    <property type="match status" value="1"/>
</dbReference>
<dbReference type="RefSeq" id="WP_090596005.1">
    <property type="nucleotide sequence ID" value="NZ_LT629688.1"/>
</dbReference>
<gene>
    <name evidence="3" type="ORF">SAMN04489747_4066</name>
</gene>
<dbReference type="Proteomes" id="UP000198546">
    <property type="component" value="Chromosome i"/>
</dbReference>
<proteinExistence type="inferred from homology"/>
<evidence type="ECO:0000259" key="2">
    <source>
        <dbReference type="SMART" id="SM00867"/>
    </source>
</evidence>
<evidence type="ECO:0000256" key="1">
    <source>
        <dbReference type="ARBA" id="ARBA00008812"/>
    </source>
</evidence>
<feature type="domain" description="Lipid/polyisoprenoid-binding YceI-like" evidence="2">
    <location>
        <begin position="10"/>
        <end position="177"/>
    </location>
</feature>
<comment type="similarity">
    <text evidence="1">Belongs to the UPF0312 family.</text>
</comment>
<dbReference type="Gene3D" id="2.40.128.110">
    <property type="entry name" value="Lipid/polyisoprenoid-binding, YceI-like"/>
    <property type="match status" value="1"/>
</dbReference>
<dbReference type="PANTHER" id="PTHR34406">
    <property type="entry name" value="PROTEIN YCEI"/>
    <property type="match status" value="1"/>
</dbReference>
<dbReference type="SUPFAM" id="SSF101874">
    <property type="entry name" value="YceI-like"/>
    <property type="match status" value="1"/>
</dbReference>
<evidence type="ECO:0000313" key="3">
    <source>
        <dbReference type="EMBL" id="SDE67990.1"/>
    </source>
</evidence>
<dbReference type="EMBL" id="LT629688">
    <property type="protein sequence ID" value="SDE67990.1"/>
    <property type="molecule type" value="Genomic_DNA"/>
</dbReference>
<dbReference type="PANTHER" id="PTHR34406:SF1">
    <property type="entry name" value="PROTEIN YCEI"/>
    <property type="match status" value="1"/>
</dbReference>
<protein>
    <submittedName>
        <fullName evidence="3">Polyisoprenoid-binding protein YceI</fullName>
    </submittedName>
</protein>
<organism evidence="3 4">
    <name type="scientific">Auraticoccus monumenti</name>
    <dbReference type="NCBI Taxonomy" id="675864"/>
    <lineage>
        <taxon>Bacteria</taxon>
        <taxon>Bacillati</taxon>
        <taxon>Actinomycetota</taxon>
        <taxon>Actinomycetes</taxon>
        <taxon>Propionibacteriales</taxon>
        <taxon>Propionibacteriaceae</taxon>
        <taxon>Auraticoccus</taxon>
    </lineage>
</organism>
<dbReference type="AlphaFoldDB" id="A0A1G7EWD4"/>
<name>A0A1G7EWD4_9ACTN</name>
<accession>A0A1G7EWD4</accession>